<proteinExistence type="predicted"/>
<keyword evidence="1" id="KW-0472">Membrane</keyword>
<dbReference type="Pfam" id="PF01757">
    <property type="entry name" value="Acyl_transf_3"/>
    <property type="match status" value="1"/>
</dbReference>
<evidence type="ECO:0000313" key="3">
    <source>
        <dbReference type="EMBL" id="MEM5498083.1"/>
    </source>
</evidence>
<keyword evidence="1" id="KW-1133">Transmembrane helix</keyword>
<keyword evidence="3" id="KW-0808">Transferase</keyword>
<dbReference type="RefSeq" id="WP_342881798.1">
    <property type="nucleotide sequence ID" value="NZ_JBBMQS010000006.1"/>
</dbReference>
<dbReference type="GO" id="GO:0016746">
    <property type="term" value="F:acyltransferase activity"/>
    <property type="evidence" value="ECO:0007669"/>
    <property type="project" value="UniProtKB-KW"/>
</dbReference>
<evidence type="ECO:0000256" key="1">
    <source>
        <dbReference type="SAM" id="Phobius"/>
    </source>
</evidence>
<dbReference type="PANTHER" id="PTHR23028:SF53">
    <property type="entry name" value="ACYL_TRANSF_3 DOMAIN-CONTAINING PROTEIN"/>
    <property type="match status" value="1"/>
</dbReference>
<dbReference type="InterPro" id="IPR002656">
    <property type="entry name" value="Acyl_transf_3_dom"/>
</dbReference>
<feature type="transmembrane region" description="Helical" evidence="1">
    <location>
        <begin position="64"/>
        <end position="85"/>
    </location>
</feature>
<dbReference type="InterPro" id="IPR050879">
    <property type="entry name" value="Acyltransferase_3"/>
</dbReference>
<sequence length="338" mass="37871">MFGVYRFILAVNVVIYHVLDVASIGPYAVYSFFVLSGFLMTMIMNESYGYSLDGFKRYALNRFLRLYPVYWCLLLLGICIILLIGDDVSGIFHAKMILPNDFASAIANVTMIYPAFEPVTYPVRISPATWALSIEILFYVLIGLGISRTRMITSIWLFASICWVGGNMLQTGSFSTGYGNVLQAALPFSLGAWVYHYRKWVASVVYKIGVPLIVCLYIGNIVIVVLSQVLIADKAWFVSLIGSWVNLGLSTLMTVLLFEQGSRFFSKKVDRVLGDLSYPIYLFHWSGAALASWLITEDMSKGALVFTLGLLITVIISVLVNIYVNESIERIRARIRQG</sequence>
<feature type="transmembrane region" description="Helical" evidence="1">
    <location>
        <begin position="278"/>
        <end position="296"/>
    </location>
</feature>
<feature type="transmembrane region" description="Helical" evidence="1">
    <location>
        <begin position="302"/>
        <end position="324"/>
    </location>
</feature>
<feature type="transmembrane region" description="Helical" evidence="1">
    <location>
        <begin position="128"/>
        <end position="146"/>
    </location>
</feature>
<feature type="transmembrane region" description="Helical" evidence="1">
    <location>
        <begin position="236"/>
        <end position="258"/>
    </location>
</feature>
<keyword evidence="4" id="KW-1185">Reference proteome</keyword>
<organism evidence="3 4">
    <name type="scientific">Paraglaciecola mesophila</name>
    <dbReference type="NCBI Taxonomy" id="197222"/>
    <lineage>
        <taxon>Bacteria</taxon>
        <taxon>Pseudomonadati</taxon>
        <taxon>Pseudomonadota</taxon>
        <taxon>Gammaproteobacteria</taxon>
        <taxon>Alteromonadales</taxon>
        <taxon>Alteromonadaceae</taxon>
        <taxon>Paraglaciecola</taxon>
    </lineage>
</organism>
<dbReference type="EC" id="2.3.-.-" evidence="3"/>
<keyword evidence="1" id="KW-0812">Transmembrane</keyword>
<keyword evidence="3" id="KW-0012">Acyltransferase</keyword>
<dbReference type="Proteomes" id="UP001461163">
    <property type="component" value="Unassembled WGS sequence"/>
</dbReference>
<feature type="domain" description="Acyltransferase 3" evidence="2">
    <location>
        <begin position="6"/>
        <end position="320"/>
    </location>
</feature>
<dbReference type="PANTHER" id="PTHR23028">
    <property type="entry name" value="ACETYLTRANSFERASE"/>
    <property type="match status" value="1"/>
</dbReference>
<dbReference type="EMBL" id="JBBMQS010000006">
    <property type="protein sequence ID" value="MEM5498083.1"/>
    <property type="molecule type" value="Genomic_DNA"/>
</dbReference>
<comment type="caution">
    <text evidence="3">The sequence shown here is derived from an EMBL/GenBank/DDBJ whole genome shotgun (WGS) entry which is preliminary data.</text>
</comment>
<evidence type="ECO:0000313" key="4">
    <source>
        <dbReference type="Proteomes" id="UP001461163"/>
    </source>
</evidence>
<feature type="transmembrane region" description="Helical" evidence="1">
    <location>
        <begin position="27"/>
        <end position="44"/>
    </location>
</feature>
<feature type="transmembrane region" description="Helical" evidence="1">
    <location>
        <begin position="177"/>
        <end position="196"/>
    </location>
</feature>
<gene>
    <name evidence="3" type="ORF">WNY77_11805</name>
</gene>
<evidence type="ECO:0000259" key="2">
    <source>
        <dbReference type="Pfam" id="PF01757"/>
    </source>
</evidence>
<accession>A0ABU9SW13</accession>
<feature type="transmembrane region" description="Helical" evidence="1">
    <location>
        <begin position="153"/>
        <end position="171"/>
    </location>
</feature>
<name>A0ABU9SW13_9ALTE</name>
<protein>
    <submittedName>
        <fullName evidence="3">Acyltransferase</fullName>
        <ecNumber evidence="3">2.3.-.-</ecNumber>
    </submittedName>
</protein>
<reference evidence="3 4" key="1">
    <citation type="submission" date="2024-03" db="EMBL/GenBank/DDBJ databases">
        <title>Community enrichment and isolation of bacterial strains for fucoidan degradation.</title>
        <authorList>
            <person name="Sichert A."/>
        </authorList>
    </citation>
    <scope>NUCLEOTIDE SEQUENCE [LARGE SCALE GENOMIC DNA]</scope>
    <source>
        <strain evidence="3 4">AS12</strain>
    </source>
</reference>
<feature type="transmembrane region" description="Helical" evidence="1">
    <location>
        <begin position="208"/>
        <end position="230"/>
    </location>
</feature>